<organism evidence="2 3">
    <name type="scientific">Dictyostelium purpureum</name>
    <name type="common">Slime mold</name>
    <dbReference type="NCBI Taxonomy" id="5786"/>
    <lineage>
        <taxon>Eukaryota</taxon>
        <taxon>Amoebozoa</taxon>
        <taxon>Evosea</taxon>
        <taxon>Eumycetozoa</taxon>
        <taxon>Dictyostelia</taxon>
        <taxon>Dictyosteliales</taxon>
        <taxon>Dictyosteliaceae</taxon>
        <taxon>Dictyostelium</taxon>
    </lineage>
</organism>
<reference evidence="3" key="1">
    <citation type="journal article" date="2011" name="Genome Biol.">
        <title>Comparative genomics of the social amoebae Dictyostelium discoideum and Dictyostelium purpureum.</title>
        <authorList>
            <consortium name="US DOE Joint Genome Institute (JGI-PGF)"/>
            <person name="Sucgang R."/>
            <person name="Kuo A."/>
            <person name="Tian X."/>
            <person name="Salerno W."/>
            <person name="Parikh A."/>
            <person name="Feasley C.L."/>
            <person name="Dalin E."/>
            <person name="Tu H."/>
            <person name="Huang E."/>
            <person name="Barry K."/>
            <person name="Lindquist E."/>
            <person name="Shapiro H."/>
            <person name="Bruce D."/>
            <person name="Schmutz J."/>
            <person name="Salamov A."/>
            <person name="Fey P."/>
            <person name="Gaudet P."/>
            <person name="Anjard C."/>
            <person name="Babu M.M."/>
            <person name="Basu S."/>
            <person name="Bushmanova Y."/>
            <person name="van der Wel H."/>
            <person name="Katoh-Kurasawa M."/>
            <person name="Dinh C."/>
            <person name="Coutinho P.M."/>
            <person name="Saito T."/>
            <person name="Elias M."/>
            <person name="Schaap P."/>
            <person name="Kay R.R."/>
            <person name="Henrissat B."/>
            <person name="Eichinger L."/>
            <person name="Rivero F."/>
            <person name="Putnam N.H."/>
            <person name="West C.M."/>
            <person name="Loomis W.F."/>
            <person name="Chisholm R.L."/>
            <person name="Shaulsky G."/>
            <person name="Strassmann J.E."/>
            <person name="Queller D.C."/>
            <person name="Kuspa A."/>
            <person name="Grigoriev I.V."/>
        </authorList>
    </citation>
    <scope>NUCLEOTIDE SEQUENCE [LARGE SCALE GENOMIC DNA]</scope>
    <source>
        <strain evidence="3">QSDP1</strain>
    </source>
</reference>
<accession>F0ZH58</accession>
<evidence type="ECO:0008006" key="4">
    <source>
        <dbReference type="Google" id="ProtNLM"/>
    </source>
</evidence>
<feature type="signal peptide" evidence="1">
    <location>
        <begin position="1"/>
        <end position="21"/>
    </location>
</feature>
<evidence type="ECO:0000256" key="1">
    <source>
        <dbReference type="SAM" id="SignalP"/>
    </source>
</evidence>
<dbReference type="EMBL" id="GL871018">
    <property type="protein sequence ID" value="EGC36715.1"/>
    <property type="molecule type" value="Genomic_DNA"/>
</dbReference>
<feature type="chain" id="PRO_5003265125" description="Lipoprotein" evidence="1">
    <location>
        <begin position="22"/>
        <end position="133"/>
    </location>
</feature>
<dbReference type="InParanoid" id="F0ZH58"/>
<evidence type="ECO:0000313" key="2">
    <source>
        <dbReference type="EMBL" id="EGC36715.1"/>
    </source>
</evidence>
<evidence type="ECO:0000313" key="3">
    <source>
        <dbReference type="Proteomes" id="UP000001064"/>
    </source>
</evidence>
<dbReference type="AlphaFoldDB" id="F0ZH58"/>
<sequence length="133" mass="14594">MKINIFFKIIISLSFLLFVNCSCPAGSKSSDPIVYDLLIVGDSINNEMPIVGKISGSACLIQDNSIANYYFQEGTVNTLPNQILGVEFSGQAVYNDDKYTILSYKFPSAILTKDSNSGLFTLTITNGKIYLKL</sequence>
<protein>
    <recommendedName>
        <fullName evidence="4">Lipoprotein</fullName>
    </recommendedName>
</protein>
<proteinExistence type="predicted"/>
<dbReference type="RefSeq" id="XP_003286740.1">
    <property type="nucleotide sequence ID" value="XM_003286692.1"/>
</dbReference>
<dbReference type="GeneID" id="10504134"/>
<keyword evidence="3" id="KW-1185">Reference proteome</keyword>
<dbReference type="VEuPathDB" id="AmoebaDB:DICPUDRAFT_77618"/>
<gene>
    <name evidence="2" type="ORF">DICPUDRAFT_77618</name>
</gene>
<keyword evidence="1" id="KW-0732">Signal</keyword>
<dbReference type="KEGG" id="dpp:DICPUDRAFT_77618"/>
<dbReference type="Proteomes" id="UP000001064">
    <property type="component" value="Unassembled WGS sequence"/>
</dbReference>
<name>F0ZH58_DICPU</name>